<accession>A0ABU3QVR1</accession>
<reference evidence="2 3" key="1">
    <citation type="submission" date="2023-10" db="EMBL/GenBank/DDBJ databases">
        <title>Psychrosphaera aquimaarina strain SW33 isolated from seawater.</title>
        <authorList>
            <person name="Bayburt H."/>
            <person name="Kim J.M."/>
            <person name="Choi B.J."/>
            <person name="Jeon C.O."/>
        </authorList>
    </citation>
    <scope>NUCLEOTIDE SEQUENCE [LARGE SCALE GENOMIC DNA]</scope>
    <source>
        <strain evidence="2 3">KCTC 52743</strain>
    </source>
</reference>
<name>A0ABU3QVR1_9GAMM</name>
<keyword evidence="1" id="KW-0732">Signal</keyword>
<evidence type="ECO:0000313" key="2">
    <source>
        <dbReference type="EMBL" id="MDU0111490.1"/>
    </source>
</evidence>
<keyword evidence="3" id="KW-1185">Reference proteome</keyword>
<dbReference type="Proteomes" id="UP001257914">
    <property type="component" value="Unassembled WGS sequence"/>
</dbReference>
<evidence type="ECO:0000313" key="3">
    <source>
        <dbReference type="Proteomes" id="UP001257914"/>
    </source>
</evidence>
<feature type="signal peptide" evidence="1">
    <location>
        <begin position="1"/>
        <end position="23"/>
    </location>
</feature>
<dbReference type="EMBL" id="JAWCUA010000001">
    <property type="protein sequence ID" value="MDU0111490.1"/>
    <property type="molecule type" value="Genomic_DNA"/>
</dbReference>
<proteinExistence type="predicted"/>
<gene>
    <name evidence="2" type="ORF">RT723_00350</name>
</gene>
<protein>
    <submittedName>
        <fullName evidence="2">Uncharacterized protein</fullName>
    </submittedName>
</protein>
<dbReference type="RefSeq" id="WP_315945448.1">
    <property type="nucleotide sequence ID" value="NZ_JAWCUA010000001.1"/>
</dbReference>
<feature type="chain" id="PRO_5047376210" evidence="1">
    <location>
        <begin position="24"/>
        <end position="111"/>
    </location>
</feature>
<organism evidence="2 3">
    <name type="scientific">Psychrosphaera aquimarina</name>
    <dbReference type="NCBI Taxonomy" id="2044854"/>
    <lineage>
        <taxon>Bacteria</taxon>
        <taxon>Pseudomonadati</taxon>
        <taxon>Pseudomonadota</taxon>
        <taxon>Gammaproteobacteria</taxon>
        <taxon>Alteromonadales</taxon>
        <taxon>Pseudoalteromonadaceae</taxon>
        <taxon>Psychrosphaera</taxon>
    </lineage>
</organism>
<evidence type="ECO:0000256" key="1">
    <source>
        <dbReference type="SAM" id="SignalP"/>
    </source>
</evidence>
<sequence length="111" mass="12398">MKMVFKFILLCATLLVSTSNVLAFDEKQNEQITKIINAFKVQDKALISTLITFPLSRQTPVPAINNQQELVNRFDEVFDQNLINLIANSDVEMTGKLWAGAALCFLMVSCG</sequence>
<comment type="caution">
    <text evidence="2">The sequence shown here is derived from an EMBL/GenBank/DDBJ whole genome shotgun (WGS) entry which is preliminary data.</text>
</comment>